<dbReference type="EMBL" id="JBHOMY010000081">
    <property type="protein sequence ID" value="MFC1459045.1"/>
    <property type="molecule type" value="Genomic_DNA"/>
</dbReference>
<dbReference type="RefSeq" id="WP_377030809.1">
    <property type="nucleotide sequence ID" value="NZ_JBHOMY010000081.1"/>
</dbReference>
<keyword evidence="1" id="KW-0812">Transmembrane</keyword>
<keyword evidence="1" id="KW-0472">Membrane</keyword>
<comment type="caution">
    <text evidence="3">The sequence shown here is derived from an EMBL/GenBank/DDBJ whole genome shotgun (WGS) entry which is preliminary data.</text>
</comment>
<proteinExistence type="predicted"/>
<sequence>MQEQAAEGRPEVVHSASYTYSFADYQASREARRKLNPVQYAVWPWRYALLVGVNLAILLFLIWDADLTAEEVLSWTYLSEILPLYAGLLVCVALIDVLFDRILPAWVFKRYSMANKPLAFAFHDNGINWSSEGFRGEFVWSKVTQIVSLKGYLFLFISKLEALCIPQRAFLSKDAFDRFVSYAKERVNG</sequence>
<feature type="domain" description="YcxB-like C-terminal" evidence="2">
    <location>
        <begin position="122"/>
        <end position="180"/>
    </location>
</feature>
<keyword evidence="1" id="KW-1133">Transmembrane helix</keyword>
<accession>A0ABV6YCQ4</accession>
<name>A0ABV6YCQ4_9HYPH</name>
<reference evidence="3 4" key="1">
    <citation type="submission" date="2024-09" db="EMBL/GenBank/DDBJ databases">
        <title>Nodulacao em especies de Leguminosae Basais da Amazonia e Caracterizacao dos Rizobios e Bacterias Associadas aos Nodulos.</title>
        <authorList>
            <person name="Jambeiro I.C.A."/>
            <person name="Lopes I.S."/>
            <person name="Aguiar E.R.G.R."/>
            <person name="Santos A.F.J."/>
            <person name="Dos Santos J.M.F."/>
            <person name="Gross E."/>
        </authorList>
    </citation>
    <scope>NUCLEOTIDE SEQUENCE [LARGE SCALE GENOMIC DNA]</scope>
    <source>
        <strain evidence="3 4">BRUESC1165</strain>
    </source>
</reference>
<protein>
    <submittedName>
        <fullName evidence="3">YcxB family protein</fullName>
    </submittedName>
</protein>
<organism evidence="3 4">
    <name type="scientific">Microvirga arabica</name>
    <dbReference type="NCBI Taxonomy" id="1128671"/>
    <lineage>
        <taxon>Bacteria</taxon>
        <taxon>Pseudomonadati</taxon>
        <taxon>Pseudomonadota</taxon>
        <taxon>Alphaproteobacteria</taxon>
        <taxon>Hyphomicrobiales</taxon>
        <taxon>Methylobacteriaceae</taxon>
        <taxon>Microvirga</taxon>
    </lineage>
</organism>
<evidence type="ECO:0000259" key="2">
    <source>
        <dbReference type="Pfam" id="PF14317"/>
    </source>
</evidence>
<dbReference type="InterPro" id="IPR025588">
    <property type="entry name" value="YcxB-like_C"/>
</dbReference>
<gene>
    <name evidence="3" type="ORF">ACETIH_20540</name>
</gene>
<dbReference type="Pfam" id="PF14317">
    <property type="entry name" value="YcxB"/>
    <property type="match status" value="1"/>
</dbReference>
<feature type="transmembrane region" description="Helical" evidence="1">
    <location>
        <begin position="83"/>
        <end position="103"/>
    </location>
</feature>
<keyword evidence="4" id="KW-1185">Reference proteome</keyword>
<dbReference type="Proteomes" id="UP001593940">
    <property type="component" value="Unassembled WGS sequence"/>
</dbReference>
<evidence type="ECO:0000313" key="4">
    <source>
        <dbReference type="Proteomes" id="UP001593940"/>
    </source>
</evidence>
<feature type="transmembrane region" description="Helical" evidence="1">
    <location>
        <begin position="42"/>
        <end position="63"/>
    </location>
</feature>
<evidence type="ECO:0000256" key="1">
    <source>
        <dbReference type="SAM" id="Phobius"/>
    </source>
</evidence>
<evidence type="ECO:0000313" key="3">
    <source>
        <dbReference type="EMBL" id="MFC1459045.1"/>
    </source>
</evidence>